<evidence type="ECO:0000256" key="5">
    <source>
        <dbReference type="ARBA" id="ARBA00022692"/>
    </source>
</evidence>
<evidence type="ECO:0000256" key="10">
    <source>
        <dbReference type="ARBA" id="ARBA00023065"/>
    </source>
</evidence>
<gene>
    <name evidence="15" type="ORF">KUTeg_020414</name>
</gene>
<proteinExistence type="predicted"/>
<keyword evidence="10" id="KW-0406">Ion transport</keyword>
<keyword evidence="3" id="KW-0109">Calcium transport</keyword>
<dbReference type="Proteomes" id="UP001217089">
    <property type="component" value="Unassembled WGS sequence"/>
</dbReference>
<evidence type="ECO:0000256" key="6">
    <source>
        <dbReference type="ARBA" id="ARBA00022729"/>
    </source>
</evidence>
<dbReference type="Pfam" id="PF00092">
    <property type="entry name" value="VWA"/>
    <property type="match status" value="1"/>
</dbReference>
<evidence type="ECO:0000256" key="8">
    <source>
        <dbReference type="ARBA" id="ARBA00022882"/>
    </source>
</evidence>
<organism evidence="15 16">
    <name type="scientific">Tegillarca granosa</name>
    <name type="common">Malaysian cockle</name>
    <name type="synonym">Anadara granosa</name>
    <dbReference type="NCBI Taxonomy" id="220873"/>
    <lineage>
        <taxon>Eukaryota</taxon>
        <taxon>Metazoa</taxon>
        <taxon>Spiralia</taxon>
        <taxon>Lophotrochozoa</taxon>
        <taxon>Mollusca</taxon>
        <taxon>Bivalvia</taxon>
        <taxon>Autobranchia</taxon>
        <taxon>Pteriomorphia</taxon>
        <taxon>Arcoida</taxon>
        <taxon>Arcoidea</taxon>
        <taxon>Arcidae</taxon>
        <taxon>Tegillarca</taxon>
    </lineage>
</organism>
<dbReference type="SUPFAM" id="SSF53300">
    <property type="entry name" value="vWA-like"/>
    <property type="match status" value="1"/>
</dbReference>
<keyword evidence="13" id="KW-0407">Ion channel</keyword>
<evidence type="ECO:0000256" key="2">
    <source>
        <dbReference type="ARBA" id="ARBA00022448"/>
    </source>
</evidence>
<evidence type="ECO:0000259" key="14">
    <source>
        <dbReference type="PROSITE" id="PS50234"/>
    </source>
</evidence>
<evidence type="ECO:0000256" key="13">
    <source>
        <dbReference type="ARBA" id="ARBA00023303"/>
    </source>
</evidence>
<evidence type="ECO:0000256" key="11">
    <source>
        <dbReference type="ARBA" id="ARBA00023136"/>
    </source>
</evidence>
<feature type="domain" description="VWFA" evidence="14">
    <location>
        <begin position="258"/>
        <end position="443"/>
    </location>
</feature>
<keyword evidence="5" id="KW-0812">Transmembrane</keyword>
<name>A0ABQ9EC09_TEGGR</name>
<keyword evidence="8" id="KW-0851">Voltage-gated channel</keyword>
<evidence type="ECO:0000313" key="15">
    <source>
        <dbReference type="EMBL" id="KAJ8301427.1"/>
    </source>
</evidence>
<dbReference type="SMART" id="SM00327">
    <property type="entry name" value="VWA"/>
    <property type="match status" value="1"/>
</dbReference>
<keyword evidence="9" id="KW-1133">Transmembrane helix</keyword>
<evidence type="ECO:0000256" key="3">
    <source>
        <dbReference type="ARBA" id="ARBA00022568"/>
    </source>
</evidence>
<dbReference type="EMBL" id="JARBDR010000918">
    <property type="protein sequence ID" value="KAJ8301427.1"/>
    <property type="molecule type" value="Genomic_DNA"/>
</dbReference>
<keyword evidence="16" id="KW-1185">Reference proteome</keyword>
<comment type="subcellular location">
    <subcellularLocation>
        <location evidence="1">Membrane</location>
        <topology evidence="1">Single-pass type I membrane protein</topology>
    </subcellularLocation>
</comment>
<dbReference type="InterPro" id="IPR051173">
    <property type="entry name" value="Ca_channel_alpha-2/delta"/>
</dbReference>
<dbReference type="Pfam" id="PF08399">
    <property type="entry name" value="VWA_N"/>
    <property type="match status" value="1"/>
</dbReference>
<dbReference type="PANTHER" id="PTHR10166">
    <property type="entry name" value="VOLTAGE-DEPENDENT CALCIUM CHANNEL SUBUNIT ALPHA-2/DELTA-RELATED"/>
    <property type="match status" value="1"/>
</dbReference>
<keyword evidence="11" id="KW-0472">Membrane</keyword>
<keyword evidence="6" id="KW-0732">Signal</keyword>
<accession>A0ABQ9EC09</accession>
<evidence type="ECO:0000313" key="16">
    <source>
        <dbReference type="Proteomes" id="UP001217089"/>
    </source>
</evidence>
<keyword evidence="7" id="KW-0106">Calcium</keyword>
<evidence type="ECO:0000256" key="12">
    <source>
        <dbReference type="ARBA" id="ARBA00023180"/>
    </source>
</evidence>
<dbReference type="InterPro" id="IPR036465">
    <property type="entry name" value="vWFA_dom_sf"/>
</dbReference>
<comment type="caution">
    <text evidence="15">The sequence shown here is derived from an EMBL/GenBank/DDBJ whole genome shotgun (WGS) entry which is preliminary data.</text>
</comment>
<evidence type="ECO:0000256" key="9">
    <source>
        <dbReference type="ARBA" id="ARBA00022989"/>
    </source>
</evidence>
<keyword evidence="2" id="KW-0813">Transport</keyword>
<evidence type="ECO:0000256" key="7">
    <source>
        <dbReference type="ARBA" id="ARBA00022837"/>
    </source>
</evidence>
<dbReference type="PROSITE" id="PS50234">
    <property type="entry name" value="VWFA"/>
    <property type="match status" value="1"/>
</dbReference>
<dbReference type="InterPro" id="IPR002035">
    <property type="entry name" value="VWF_A"/>
</dbReference>
<dbReference type="InterPro" id="IPR013608">
    <property type="entry name" value="VWA_N"/>
</dbReference>
<evidence type="ECO:0000256" key="1">
    <source>
        <dbReference type="ARBA" id="ARBA00004479"/>
    </source>
</evidence>
<sequence>MSEINMATMGYQRFNVISAIFFVCFTFYAQTGSSKEIPINLETVGSSWVTALDNNLTIHMQNAPLFTVINSYFQSDSNSGITTDLRYEVVDSQKLVKKMSLELAEMLNRKKLALTRLVEVAEDAAANYTWDGTLTKDTDVIYYNSKDLTILKPLLGKGGKRFEDKDINATISSVHIPVEIYEGDIDILNGLKWSEKLDAVFKENYENDSEILWQYFGSQTGFMRTFPASLWGTPSDAVDLYDVRRRPWYTQGSSSPKDMLILIDRSGSVHGQSLQLIKVAVKSILDTLGENDFVKIVQFSKTAENVSCFDKFVQANYRNKMILSKAVDKLVAKEMANFQVGLTKAFDDFDELDRGNFSARCNRMIMLLTDGGTDSAEAVYKERNWSREESKQIRVFTYAVDSITSKERRKQTDNGKVRGVKMAGHEVGFQKYQQWGLSEQEFR</sequence>
<keyword evidence="4" id="KW-0107">Calcium channel</keyword>
<evidence type="ECO:0000256" key="4">
    <source>
        <dbReference type="ARBA" id="ARBA00022673"/>
    </source>
</evidence>
<dbReference type="Gene3D" id="3.40.50.410">
    <property type="entry name" value="von Willebrand factor, type A domain"/>
    <property type="match status" value="1"/>
</dbReference>
<dbReference type="PANTHER" id="PTHR10166:SF67">
    <property type="entry name" value="VWFA DOMAIN-CONTAINING PROTEIN"/>
    <property type="match status" value="1"/>
</dbReference>
<reference evidence="15 16" key="1">
    <citation type="submission" date="2022-12" db="EMBL/GenBank/DDBJ databases">
        <title>Chromosome-level genome of Tegillarca granosa.</title>
        <authorList>
            <person name="Kim J."/>
        </authorList>
    </citation>
    <scope>NUCLEOTIDE SEQUENCE [LARGE SCALE GENOMIC DNA]</scope>
    <source>
        <strain evidence="15">Teg-2019</strain>
        <tissue evidence="15">Adductor muscle</tissue>
    </source>
</reference>
<keyword evidence="12" id="KW-0325">Glycoprotein</keyword>
<protein>
    <recommendedName>
        <fullName evidence="14">VWFA domain-containing protein</fullName>
    </recommendedName>
</protein>